<comment type="caution">
    <text evidence="1">The sequence shown here is derived from an EMBL/GenBank/DDBJ whole genome shotgun (WGS) entry which is preliminary data.</text>
</comment>
<dbReference type="Proteomes" id="UP000499080">
    <property type="component" value="Unassembled WGS sequence"/>
</dbReference>
<evidence type="ECO:0000313" key="1">
    <source>
        <dbReference type="EMBL" id="GBO25772.1"/>
    </source>
</evidence>
<reference evidence="1 2" key="1">
    <citation type="journal article" date="2019" name="Sci. Rep.">
        <title>Orb-weaving spider Araneus ventricosus genome elucidates the spidroin gene catalogue.</title>
        <authorList>
            <person name="Kono N."/>
            <person name="Nakamura H."/>
            <person name="Ohtoshi R."/>
            <person name="Moran D.A.P."/>
            <person name="Shinohara A."/>
            <person name="Yoshida Y."/>
            <person name="Fujiwara M."/>
            <person name="Mori M."/>
            <person name="Tomita M."/>
            <person name="Arakawa K."/>
        </authorList>
    </citation>
    <scope>NUCLEOTIDE SEQUENCE [LARGE SCALE GENOMIC DNA]</scope>
</reference>
<gene>
    <name evidence="1" type="ORF">AVEN_133583_1</name>
</gene>
<organism evidence="1 2">
    <name type="scientific">Araneus ventricosus</name>
    <name type="common">Orbweaver spider</name>
    <name type="synonym">Epeira ventricosa</name>
    <dbReference type="NCBI Taxonomy" id="182803"/>
    <lineage>
        <taxon>Eukaryota</taxon>
        <taxon>Metazoa</taxon>
        <taxon>Ecdysozoa</taxon>
        <taxon>Arthropoda</taxon>
        <taxon>Chelicerata</taxon>
        <taxon>Arachnida</taxon>
        <taxon>Araneae</taxon>
        <taxon>Araneomorphae</taxon>
        <taxon>Entelegynae</taxon>
        <taxon>Araneoidea</taxon>
        <taxon>Araneidae</taxon>
        <taxon>Araneus</taxon>
    </lineage>
</organism>
<evidence type="ECO:0000313" key="2">
    <source>
        <dbReference type="Proteomes" id="UP000499080"/>
    </source>
</evidence>
<protein>
    <submittedName>
        <fullName evidence="1">Uncharacterized protein</fullName>
    </submittedName>
</protein>
<accession>A0A4Y2VMD3</accession>
<keyword evidence="2" id="KW-1185">Reference proteome</keyword>
<sequence length="91" mass="10377">MHETSRHAKIVQENMLKVFLASEERCENKRFFLLVVTCNNQLFALPAGSEKWTAVPNRSKNFTSQEAKRLRPAFVTLKGKFLNRPGPPGSM</sequence>
<dbReference type="EMBL" id="BGPR01048756">
    <property type="protein sequence ID" value="GBO25772.1"/>
    <property type="molecule type" value="Genomic_DNA"/>
</dbReference>
<dbReference type="AlphaFoldDB" id="A0A4Y2VMD3"/>
<proteinExistence type="predicted"/>
<name>A0A4Y2VMD3_ARAVE</name>